<organism evidence="1 2">
    <name type="scientific">Mya arenaria</name>
    <name type="common">Soft-shell clam</name>
    <dbReference type="NCBI Taxonomy" id="6604"/>
    <lineage>
        <taxon>Eukaryota</taxon>
        <taxon>Metazoa</taxon>
        <taxon>Spiralia</taxon>
        <taxon>Lophotrochozoa</taxon>
        <taxon>Mollusca</taxon>
        <taxon>Bivalvia</taxon>
        <taxon>Autobranchia</taxon>
        <taxon>Heteroconchia</taxon>
        <taxon>Euheterodonta</taxon>
        <taxon>Imparidentia</taxon>
        <taxon>Neoheterodontei</taxon>
        <taxon>Myida</taxon>
        <taxon>Myoidea</taxon>
        <taxon>Myidae</taxon>
        <taxon>Mya</taxon>
    </lineage>
</organism>
<evidence type="ECO:0000313" key="1">
    <source>
        <dbReference type="EMBL" id="WAR15574.1"/>
    </source>
</evidence>
<evidence type="ECO:0000313" key="2">
    <source>
        <dbReference type="Proteomes" id="UP001164746"/>
    </source>
</evidence>
<dbReference type="EMBL" id="CP111020">
    <property type="protein sequence ID" value="WAR15574.1"/>
    <property type="molecule type" value="Genomic_DNA"/>
</dbReference>
<gene>
    <name evidence="1" type="ORF">MAR_005679</name>
</gene>
<proteinExistence type="predicted"/>
<keyword evidence="2" id="KW-1185">Reference proteome</keyword>
<accession>A0ABY7F455</accession>
<sequence length="280" mass="32481">MLEKLAYVRLKIVDSPNPNILMEKIMCGVDRYDCAYGHCKECANRKMPTTNEYTEAVAATKVSYYQQNRDCRVERRPKECSKNHESRRDRKKPLKILKERYIKHVFNIKHQYRELKNMKDNLCESGCVILLDFSENYNGKLAEEIQTMHFGGNRRQISLHTVVVYVKDKTHATWNFTETGHGKSAADGVGGTVKRTADRIVANGKTINNATALFENDLDAESVEVKCMARIGHSRYFWPRIDDIIWYTWNHVMMPIPEPSHVRGRHCQIDPEKFKAIEAV</sequence>
<protein>
    <submittedName>
        <fullName evidence="1">Uncharacterized protein</fullName>
    </submittedName>
</protein>
<feature type="non-terminal residue" evidence="1">
    <location>
        <position position="1"/>
    </location>
</feature>
<reference evidence="1" key="1">
    <citation type="submission" date="2022-11" db="EMBL/GenBank/DDBJ databases">
        <title>Centuries of genome instability and evolution in soft-shell clam transmissible cancer (bioRxiv).</title>
        <authorList>
            <person name="Hart S.F.M."/>
            <person name="Yonemitsu M.A."/>
            <person name="Giersch R.M."/>
            <person name="Beal B.F."/>
            <person name="Arriagada G."/>
            <person name="Davis B.W."/>
            <person name="Ostrander E.A."/>
            <person name="Goff S.P."/>
            <person name="Metzger M.J."/>
        </authorList>
    </citation>
    <scope>NUCLEOTIDE SEQUENCE</scope>
    <source>
        <strain evidence="1">MELC-2E11</strain>
        <tissue evidence="1">Siphon/mantle</tissue>
    </source>
</reference>
<name>A0ABY7F455_MYAAR</name>
<dbReference type="PANTHER" id="PTHR46601:SF1">
    <property type="entry name" value="ADF-H DOMAIN-CONTAINING PROTEIN"/>
    <property type="match status" value="1"/>
</dbReference>
<dbReference type="Proteomes" id="UP001164746">
    <property type="component" value="Chromosome 9"/>
</dbReference>
<dbReference type="PANTHER" id="PTHR46601">
    <property type="entry name" value="ULP_PROTEASE DOMAIN-CONTAINING PROTEIN"/>
    <property type="match status" value="1"/>
</dbReference>